<keyword evidence="8" id="KW-1185">Reference proteome</keyword>
<comment type="subcellular location">
    <subcellularLocation>
        <location evidence="1">Cytoplasm</location>
        <location evidence="1">Cytoskeleton</location>
        <location evidence="1">Microtubule organizing center</location>
        <location evidence="1">Centrosome</location>
    </subcellularLocation>
</comment>
<gene>
    <name evidence="7" type="primary">cfap96</name>
</gene>
<reference evidence="7" key="1">
    <citation type="submission" date="2019-06" db="EMBL/GenBank/DDBJ databases">
        <authorList>
            <consortium name="Wellcome Sanger Institute Data Sharing"/>
        </authorList>
    </citation>
    <scope>NUCLEOTIDE SEQUENCE [LARGE SCALE GENOMIC DNA]</scope>
</reference>
<name>A0A672Z3V0_9TELE</name>
<accession>A0A672Z3V0</accession>
<keyword evidence="3" id="KW-0206">Cytoskeleton</keyword>
<feature type="region of interest" description="Disordered" evidence="6">
    <location>
        <begin position="201"/>
        <end position="242"/>
    </location>
</feature>
<dbReference type="PANTHER" id="PTHR31144">
    <property type="entry name" value="UPF0602 PROTEIN C4ORF47"/>
    <property type="match status" value="1"/>
</dbReference>
<dbReference type="Pfam" id="PF15239">
    <property type="entry name" value="CFAP96-like"/>
    <property type="match status" value="1"/>
</dbReference>
<evidence type="ECO:0000256" key="4">
    <source>
        <dbReference type="ARBA" id="ARBA00035656"/>
    </source>
</evidence>
<evidence type="ECO:0000313" key="8">
    <source>
        <dbReference type="Proteomes" id="UP000472271"/>
    </source>
</evidence>
<protein>
    <recommendedName>
        <fullName evidence="5">Cilia-and flagella-associated protein 96</fullName>
    </recommendedName>
</protein>
<evidence type="ECO:0000256" key="3">
    <source>
        <dbReference type="ARBA" id="ARBA00023212"/>
    </source>
</evidence>
<proteinExistence type="inferred from homology"/>
<evidence type="ECO:0000256" key="5">
    <source>
        <dbReference type="ARBA" id="ARBA00035693"/>
    </source>
</evidence>
<comment type="similarity">
    <text evidence="4">Belongs to the CFAP96 family.</text>
</comment>
<sequence length="314" mass="35060">MPLGEGKSDMERLGVFKEMSYISIEDKYTPPTNRPFNEAAYRNRQMQAGVAKQRCALQSGYFQKSFNRIFEHEALNEPLKLVRQNRLQQAKKNLGKAFLPSNGNKKLCGSGSYYGTLSGPIPAMSSQLVPRKPRQSHGRNIITSPPKKGSGFSYPNLTLSKMEMYSSDPYDRAKEILKKEIEVHRSKLRGGPFKVNLHPKDFFQSNPYHNEKPPPPASAQKSLPSIQKVSPVPFKPSSPSKHIGGMKAGTFDTYPSHSADPYTIRRSKLTNQEPIFHPAPGPKSTPVKSIITVNVNRNVHSANYTSTIPAVMTF</sequence>
<evidence type="ECO:0000313" key="7">
    <source>
        <dbReference type="Ensembl" id="ENSSORP00005011187.1"/>
    </source>
</evidence>
<dbReference type="FunCoup" id="A0A672Z3V0">
    <property type="interactions" value="55"/>
</dbReference>
<dbReference type="Proteomes" id="UP000472271">
    <property type="component" value="Chromosome 10"/>
</dbReference>
<dbReference type="GO" id="GO:0005813">
    <property type="term" value="C:centrosome"/>
    <property type="evidence" value="ECO:0007669"/>
    <property type="project" value="UniProtKB-SubCell"/>
</dbReference>
<reference evidence="7" key="2">
    <citation type="submission" date="2025-08" db="UniProtKB">
        <authorList>
            <consortium name="Ensembl"/>
        </authorList>
    </citation>
    <scope>IDENTIFICATION</scope>
</reference>
<organism evidence="7 8">
    <name type="scientific">Sphaeramia orbicularis</name>
    <name type="common">orbiculate cardinalfish</name>
    <dbReference type="NCBI Taxonomy" id="375764"/>
    <lineage>
        <taxon>Eukaryota</taxon>
        <taxon>Metazoa</taxon>
        <taxon>Chordata</taxon>
        <taxon>Craniata</taxon>
        <taxon>Vertebrata</taxon>
        <taxon>Euteleostomi</taxon>
        <taxon>Actinopterygii</taxon>
        <taxon>Neopterygii</taxon>
        <taxon>Teleostei</taxon>
        <taxon>Neoteleostei</taxon>
        <taxon>Acanthomorphata</taxon>
        <taxon>Gobiaria</taxon>
        <taxon>Kurtiformes</taxon>
        <taxon>Apogonoidei</taxon>
        <taxon>Apogonidae</taxon>
        <taxon>Apogoninae</taxon>
        <taxon>Sphaeramia</taxon>
    </lineage>
</organism>
<evidence type="ECO:0000256" key="6">
    <source>
        <dbReference type="SAM" id="MobiDB-lite"/>
    </source>
</evidence>
<evidence type="ECO:0000256" key="1">
    <source>
        <dbReference type="ARBA" id="ARBA00004300"/>
    </source>
</evidence>
<dbReference type="GO" id="GO:0005881">
    <property type="term" value="C:cytoplasmic microtubule"/>
    <property type="evidence" value="ECO:0007669"/>
    <property type="project" value="TreeGrafter"/>
</dbReference>
<evidence type="ECO:0000256" key="2">
    <source>
        <dbReference type="ARBA" id="ARBA00022490"/>
    </source>
</evidence>
<dbReference type="InParanoid" id="A0A672Z3V0"/>
<dbReference type="AlphaFoldDB" id="A0A672Z3V0"/>
<feature type="compositionally biased region" description="Low complexity" evidence="6">
    <location>
        <begin position="228"/>
        <end position="241"/>
    </location>
</feature>
<dbReference type="InterPro" id="IPR029358">
    <property type="entry name" value="CFAP96"/>
</dbReference>
<reference evidence="7" key="3">
    <citation type="submission" date="2025-09" db="UniProtKB">
        <authorList>
            <consortium name="Ensembl"/>
        </authorList>
    </citation>
    <scope>IDENTIFICATION</scope>
</reference>
<feature type="region of interest" description="Disordered" evidence="6">
    <location>
        <begin position="128"/>
        <end position="153"/>
    </location>
</feature>
<dbReference type="Ensembl" id="ENSSORT00005011564.1">
    <property type="protein sequence ID" value="ENSSORP00005011187.1"/>
    <property type="gene ID" value="ENSSORG00005006011.1"/>
</dbReference>
<keyword evidence="2" id="KW-0963">Cytoplasm</keyword>
<dbReference type="PANTHER" id="PTHR31144:SF1">
    <property type="entry name" value="UPF0602 PROTEIN C4ORF47"/>
    <property type="match status" value="1"/>
</dbReference>